<comment type="caution">
    <text evidence="2">The sequence shown here is derived from an EMBL/GenBank/DDBJ whole genome shotgun (WGS) entry which is preliminary data.</text>
</comment>
<accession>A0A0S7Y5B6</accession>
<feature type="transmembrane region" description="Helical" evidence="1">
    <location>
        <begin position="86"/>
        <end position="109"/>
    </location>
</feature>
<evidence type="ECO:0000256" key="1">
    <source>
        <dbReference type="SAM" id="Phobius"/>
    </source>
</evidence>
<dbReference type="AlphaFoldDB" id="A0A0S7Y5B6"/>
<evidence type="ECO:0000313" key="2">
    <source>
        <dbReference type="EMBL" id="KPJ69953.1"/>
    </source>
</evidence>
<dbReference type="Proteomes" id="UP000051861">
    <property type="component" value="Unassembled WGS sequence"/>
</dbReference>
<evidence type="ECO:0000313" key="3">
    <source>
        <dbReference type="Proteomes" id="UP000051861"/>
    </source>
</evidence>
<keyword evidence="1" id="KW-0472">Membrane</keyword>
<feature type="transmembrane region" description="Helical" evidence="1">
    <location>
        <begin position="12"/>
        <end position="34"/>
    </location>
</feature>
<keyword evidence="1" id="KW-0812">Transmembrane</keyword>
<name>A0A0S7Y5B6_UNCSA</name>
<reference evidence="2 3" key="1">
    <citation type="journal article" date="2015" name="Microbiome">
        <title>Genomic resolution of linkages in carbon, nitrogen, and sulfur cycling among widespread estuary sediment bacteria.</title>
        <authorList>
            <person name="Baker B.J."/>
            <person name="Lazar C.S."/>
            <person name="Teske A.P."/>
            <person name="Dick G.J."/>
        </authorList>
    </citation>
    <scope>NUCLEOTIDE SEQUENCE [LARGE SCALE GENOMIC DNA]</scope>
    <source>
        <strain evidence="2">DG_54_3</strain>
    </source>
</reference>
<sequence>MSKATSVIFKKGSKAGFIFLLWMITAWLFYPLITLNAVEMVNAKTYLYRSAIGIAIMLILLGKTIFDLMFPQSISDARSIVNTVFLTLYCLAIAGSVIFMVSRMIILYIRSGDTVFPF</sequence>
<protein>
    <submittedName>
        <fullName evidence="2">Uncharacterized protein</fullName>
    </submittedName>
</protein>
<proteinExistence type="predicted"/>
<organism evidence="2 3">
    <name type="scientific">candidate division WOR-1 bacterium DG_54_3</name>
    <dbReference type="NCBI Taxonomy" id="1703775"/>
    <lineage>
        <taxon>Bacteria</taxon>
        <taxon>Bacillati</taxon>
        <taxon>Saganbacteria</taxon>
    </lineage>
</organism>
<gene>
    <name evidence="2" type="ORF">AMJ44_01320</name>
</gene>
<keyword evidence="1" id="KW-1133">Transmembrane helix</keyword>
<feature type="transmembrane region" description="Helical" evidence="1">
    <location>
        <begin position="46"/>
        <end position="66"/>
    </location>
</feature>
<dbReference type="EMBL" id="LIZX01000010">
    <property type="protein sequence ID" value="KPJ69953.1"/>
    <property type="molecule type" value="Genomic_DNA"/>
</dbReference>